<keyword evidence="2" id="KW-0285">Flavoprotein</keyword>
<dbReference type="InterPro" id="IPR036188">
    <property type="entry name" value="FAD/NAD-bd_sf"/>
</dbReference>
<evidence type="ECO:0000256" key="2">
    <source>
        <dbReference type="ARBA" id="ARBA00022630"/>
    </source>
</evidence>
<name>A0ABT8YDZ3_9SPHN</name>
<dbReference type="PANTHER" id="PTHR43104">
    <property type="entry name" value="L-2-HYDROXYGLUTARATE DEHYDROGENASE, MITOCHONDRIAL"/>
    <property type="match status" value="1"/>
</dbReference>
<evidence type="ECO:0000256" key="5">
    <source>
        <dbReference type="ARBA" id="ARBA00037941"/>
    </source>
</evidence>
<dbReference type="PANTHER" id="PTHR43104:SF4">
    <property type="entry name" value="L-2-HYDROXYGLUTARATE DEHYDROGENASE, MITOCHONDRIAL"/>
    <property type="match status" value="1"/>
</dbReference>
<dbReference type="EMBL" id="JAUOTP010000009">
    <property type="protein sequence ID" value="MDO6416172.1"/>
    <property type="molecule type" value="Genomic_DNA"/>
</dbReference>
<evidence type="ECO:0000259" key="6">
    <source>
        <dbReference type="Pfam" id="PF01266"/>
    </source>
</evidence>
<dbReference type="Proteomes" id="UP001169764">
    <property type="component" value="Unassembled WGS sequence"/>
</dbReference>
<evidence type="ECO:0000313" key="8">
    <source>
        <dbReference type="Proteomes" id="UP001169764"/>
    </source>
</evidence>
<feature type="domain" description="FAD dependent oxidoreductase" evidence="6">
    <location>
        <begin position="5"/>
        <end position="362"/>
    </location>
</feature>
<dbReference type="SUPFAM" id="SSF51905">
    <property type="entry name" value="FAD/NAD(P)-binding domain"/>
    <property type="match status" value="1"/>
</dbReference>
<gene>
    <name evidence="7" type="ORF">Q4F19_17430</name>
</gene>
<evidence type="ECO:0000313" key="7">
    <source>
        <dbReference type="EMBL" id="MDO6416172.1"/>
    </source>
</evidence>
<accession>A0ABT8YDZ3</accession>
<organism evidence="7 8">
    <name type="scientific">Sphingomonas natans</name>
    <dbReference type="NCBI Taxonomy" id="3063330"/>
    <lineage>
        <taxon>Bacteria</taxon>
        <taxon>Pseudomonadati</taxon>
        <taxon>Pseudomonadota</taxon>
        <taxon>Alphaproteobacteria</taxon>
        <taxon>Sphingomonadales</taxon>
        <taxon>Sphingomonadaceae</taxon>
        <taxon>Sphingomonas</taxon>
    </lineage>
</organism>
<evidence type="ECO:0000256" key="4">
    <source>
        <dbReference type="ARBA" id="ARBA00023002"/>
    </source>
</evidence>
<comment type="cofactor">
    <cofactor evidence="1">
        <name>FAD</name>
        <dbReference type="ChEBI" id="CHEBI:57692"/>
    </cofactor>
</comment>
<dbReference type="InterPro" id="IPR006076">
    <property type="entry name" value="FAD-dep_OxRdtase"/>
</dbReference>
<dbReference type="RefSeq" id="WP_303545297.1">
    <property type="nucleotide sequence ID" value="NZ_JAUOTP010000009.1"/>
</dbReference>
<evidence type="ECO:0000256" key="3">
    <source>
        <dbReference type="ARBA" id="ARBA00022827"/>
    </source>
</evidence>
<dbReference type="Gene3D" id="3.30.9.10">
    <property type="entry name" value="D-Amino Acid Oxidase, subunit A, domain 2"/>
    <property type="match status" value="1"/>
</dbReference>
<evidence type="ECO:0000256" key="1">
    <source>
        <dbReference type="ARBA" id="ARBA00001974"/>
    </source>
</evidence>
<proteinExistence type="inferred from homology"/>
<keyword evidence="4" id="KW-0560">Oxidoreductase</keyword>
<keyword evidence="3" id="KW-0274">FAD</keyword>
<keyword evidence="8" id="KW-1185">Reference proteome</keyword>
<comment type="caution">
    <text evidence="7">The sequence shown here is derived from an EMBL/GenBank/DDBJ whole genome shotgun (WGS) entry which is preliminary data.</text>
</comment>
<protein>
    <submittedName>
        <fullName evidence="7">NAD(P)/FAD-dependent oxidoreductase</fullName>
    </submittedName>
</protein>
<sequence>MDEVDAIVCGAGAVGLAVARALARSGREVLLLERERQFGTGTSSRNSEVIHAGIYYAPGSLKAALCVLGRDQLYHFCEEHHVPHRRIGKLIVARDARELSKLSEIAYRAAQAGVSLVEMDAGKVSELEPALSCEAALFSPLTGIIDTHVYMQTLLGSAEAAGATLACDVDIAAVERRRGLWQVWLAGARSPVVAAPIFVNAAGLGAQRLAVLIDSLNPSHIPTLHMARGHYFAYSGRVPFNHLIYPVPVLGGLGTHLTLDLAGGARFGPDIEWINDIDYRVDTARHAQFAAAATALWPGLDTTRLRPDFAGIRPKLCGPGEADADFVVQGPEVHGLEGLVSLFGIESPGLTASLALADLVCARLEIVQGRA</sequence>
<comment type="similarity">
    <text evidence="5">Belongs to the L2HGDH family.</text>
</comment>
<dbReference type="Gene3D" id="3.50.50.60">
    <property type="entry name" value="FAD/NAD(P)-binding domain"/>
    <property type="match status" value="1"/>
</dbReference>
<dbReference type="Pfam" id="PF01266">
    <property type="entry name" value="DAO"/>
    <property type="match status" value="1"/>
</dbReference>
<reference evidence="7" key="1">
    <citation type="submission" date="2023-07" db="EMBL/GenBank/DDBJ databases">
        <authorList>
            <person name="Kim M."/>
        </authorList>
    </citation>
    <scope>NUCLEOTIDE SEQUENCE</scope>
    <source>
        <strain evidence="7">BIUV-7</strain>
    </source>
</reference>